<keyword evidence="1" id="KW-0732">Signal</keyword>
<name>A0A371B5F1_9SPHN</name>
<dbReference type="OrthoDB" id="7572491at2"/>
<dbReference type="EMBL" id="QRGP01000002">
    <property type="protein sequence ID" value="RDV02825.1"/>
    <property type="molecule type" value="Genomic_DNA"/>
</dbReference>
<gene>
    <name evidence="2" type="ORF">DXH95_12905</name>
</gene>
<feature type="signal peptide" evidence="1">
    <location>
        <begin position="1"/>
        <end position="23"/>
    </location>
</feature>
<accession>A0A371B5F1</accession>
<dbReference type="AlphaFoldDB" id="A0A371B5F1"/>
<reference evidence="3" key="1">
    <citation type="submission" date="2018-08" db="EMBL/GenBank/DDBJ databases">
        <authorList>
            <person name="Kim S.-J."/>
            <person name="Jung G.-Y."/>
        </authorList>
    </citation>
    <scope>NUCLEOTIDE SEQUENCE [LARGE SCALE GENOMIC DNA]</scope>
    <source>
        <strain evidence="3">GY_G</strain>
    </source>
</reference>
<sequence length="97" mass="10518">MIKNRFVVAAVTMFAILGTSAQAGDYRTFKRDGVTYTYRVIDKGDKRIIVGKSEKFGFSQKFSLTVKNGQVNGNVGDSRVAFAATDASNSKVLLASD</sequence>
<evidence type="ECO:0000313" key="3">
    <source>
        <dbReference type="Proteomes" id="UP000263833"/>
    </source>
</evidence>
<dbReference type="RefSeq" id="WP_115549927.1">
    <property type="nucleotide sequence ID" value="NZ_QRGP01000002.1"/>
</dbReference>
<proteinExistence type="predicted"/>
<comment type="caution">
    <text evidence="2">The sequence shown here is derived from an EMBL/GenBank/DDBJ whole genome shotgun (WGS) entry which is preliminary data.</text>
</comment>
<dbReference type="Proteomes" id="UP000263833">
    <property type="component" value="Unassembled WGS sequence"/>
</dbReference>
<evidence type="ECO:0000256" key="1">
    <source>
        <dbReference type="SAM" id="SignalP"/>
    </source>
</evidence>
<evidence type="ECO:0000313" key="2">
    <source>
        <dbReference type="EMBL" id="RDV02825.1"/>
    </source>
</evidence>
<protein>
    <submittedName>
        <fullName evidence="2">Uncharacterized protein</fullName>
    </submittedName>
</protein>
<feature type="chain" id="PRO_5016736640" evidence="1">
    <location>
        <begin position="24"/>
        <end position="97"/>
    </location>
</feature>
<keyword evidence="3" id="KW-1185">Reference proteome</keyword>
<organism evidence="2 3">
    <name type="scientific">Sphingorhabdus pulchriflava</name>
    <dbReference type="NCBI Taxonomy" id="2292257"/>
    <lineage>
        <taxon>Bacteria</taxon>
        <taxon>Pseudomonadati</taxon>
        <taxon>Pseudomonadota</taxon>
        <taxon>Alphaproteobacteria</taxon>
        <taxon>Sphingomonadales</taxon>
        <taxon>Sphingomonadaceae</taxon>
        <taxon>Sphingorhabdus</taxon>
    </lineage>
</organism>